<evidence type="ECO:0000313" key="2">
    <source>
        <dbReference type="EMBL" id="URD97856.1"/>
    </source>
</evidence>
<feature type="compositionally biased region" description="Basic residues" evidence="1">
    <location>
        <begin position="178"/>
        <end position="203"/>
    </location>
</feature>
<evidence type="ECO:0000256" key="1">
    <source>
        <dbReference type="SAM" id="MobiDB-lite"/>
    </source>
</evidence>
<feature type="region of interest" description="Disordered" evidence="1">
    <location>
        <begin position="265"/>
        <end position="302"/>
    </location>
</feature>
<keyword evidence="3" id="KW-1185">Reference proteome</keyword>
<sequence>MLSAGGGGGGGGCGRPNNPHTKLHGSGDPAEQSKVRFTSAPETTAVIDSSRWNLACFAMNASIVRRNSSASSTPSSSTASVSSSAFFRPTSVSDRRSSDRAFRRRTVLPDRLLRSARVSTHTALSSNTTSSGVGAGLGGGSESEIRRRISRISSYRAPPPPSEAAEAGEGESRPDSARRRRTMALARMKTKRGPRRTAARRWRRSTERWEEDQESRRAAAARPSRQRNSVQILRRRRRLRLAVSLSAVTASMLVIGRPSESLERWNGPRVEERECERVGAREGRSEQLGAYKDVRPALPSHS</sequence>
<feature type="compositionally biased region" description="Gly residues" evidence="1">
    <location>
        <begin position="1"/>
        <end position="14"/>
    </location>
</feature>
<gene>
    <name evidence="2" type="ORF">MUK42_10261</name>
</gene>
<reference evidence="2" key="1">
    <citation type="submission" date="2022-05" db="EMBL/GenBank/DDBJ databases">
        <title>The Musa troglodytarum L. genome provides insights into the mechanism of non-climacteric behaviour and enrichment of carotenoids.</title>
        <authorList>
            <person name="Wang J."/>
        </authorList>
    </citation>
    <scope>NUCLEOTIDE SEQUENCE</scope>
    <source>
        <tissue evidence="2">Leaf</tissue>
    </source>
</reference>
<accession>A0A9E7FMS5</accession>
<feature type="region of interest" description="Disordered" evidence="1">
    <location>
        <begin position="66"/>
        <end position="101"/>
    </location>
</feature>
<name>A0A9E7FMS5_9LILI</name>
<organism evidence="2 3">
    <name type="scientific">Musa troglodytarum</name>
    <name type="common">fe'i banana</name>
    <dbReference type="NCBI Taxonomy" id="320322"/>
    <lineage>
        <taxon>Eukaryota</taxon>
        <taxon>Viridiplantae</taxon>
        <taxon>Streptophyta</taxon>
        <taxon>Embryophyta</taxon>
        <taxon>Tracheophyta</taxon>
        <taxon>Spermatophyta</taxon>
        <taxon>Magnoliopsida</taxon>
        <taxon>Liliopsida</taxon>
        <taxon>Zingiberales</taxon>
        <taxon>Musaceae</taxon>
        <taxon>Musa</taxon>
    </lineage>
</organism>
<dbReference type="AlphaFoldDB" id="A0A9E7FMS5"/>
<dbReference type="Proteomes" id="UP001055439">
    <property type="component" value="Chromosome 4"/>
</dbReference>
<feature type="compositionally biased region" description="Basic and acidic residues" evidence="1">
    <location>
        <begin position="269"/>
        <end position="285"/>
    </location>
</feature>
<evidence type="ECO:0000313" key="3">
    <source>
        <dbReference type="Proteomes" id="UP001055439"/>
    </source>
</evidence>
<dbReference type="EMBL" id="CP097506">
    <property type="protein sequence ID" value="URD97856.1"/>
    <property type="molecule type" value="Genomic_DNA"/>
</dbReference>
<feature type="region of interest" description="Disordered" evidence="1">
    <location>
        <begin position="1"/>
        <end position="37"/>
    </location>
</feature>
<feature type="compositionally biased region" description="Low complexity" evidence="1">
    <location>
        <begin position="68"/>
        <end position="92"/>
    </location>
</feature>
<protein>
    <submittedName>
        <fullName evidence="2">Uncharacterized protein</fullName>
    </submittedName>
</protein>
<feature type="region of interest" description="Disordered" evidence="1">
    <location>
        <begin position="118"/>
        <end position="229"/>
    </location>
</feature>
<proteinExistence type="predicted"/>
<feature type="compositionally biased region" description="Polar residues" evidence="1">
    <location>
        <begin position="118"/>
        <end position="129"/>
    </location>
</feature>